<keyword evidence="4" id="KW-1185">Reference proteome</keyword>
<feature type="compositionally biased region" description="Low complexity" evidence="1">
    <location>
        <begin position="299"/>
        <end position="312"/>
    </location>
</feature>
<accession>M5FT64</accession>
<dbReference type="EMBL" id="JH795951">
    <property type="protein sequence ID" value="EJT96451.1"/>
    <property type="molecule type" value="Genomic_DNA"/>
</dbReference>
<protein>
    <submittedName>
        <fullName evidence="3">Uncharacterized protein</fullName>
    </submittedName>
</protein>
<evidence type="ECO:0000256" key="2">
    <source>
        <dbReference type="SAM" id="Phobius"/>
    </source>
</evidence>
<dbReference type="AlphaFoldDB" id="M5FT64"/>
<dbReference type="HOGENOM" id="CLU_571100_0_0_1"/>
<keyword evidence="2" id="KW-1133">Transmembrane helix</keyword>
<feature type="region of interest" description="Disordered" evidence="1">
    <location>
        <begin position="392"/>
        <end position="417"/>
    </location>
</feature>
<name>M5FT64_DACPD</name>
<feature type="compositionally biased region" description="Polar residues" evidence="1">
    <location>
        <begin position="401"/>
        <end position="415"/>
    </location>
</feature>
<dbReference type="GeneID" id="63684561"/>
<reference evidence="3 4" key="1">
    <citation type="journal article" date="2012" name="Science">
        <title>The Paleozoic origin of enzymatic lignin decomposition reconstructed from 31 fungal genomes.</title>
        <authorList>
            <person name="Floudas D."/>
            <person name="Binder M."/>
            <person name="Riley R."/>
            <person name="Barry K."/>
            <person name="Blanchette R.A."/>
            <person name="Henrissat B."/>
            <person name="Martinez A.T."/>
            <person name="Otillar R."/>
            <person name="Spatafora J.W."/>
            <person name="Yadav J.S."/>
            <person name="Aerts A."/>
            <person name="Benoit I."/>
            <person name="Boyd A."/>
            <person name="Carlson A."/>
            <person name="Copeland A."/>
            <person name="Coutinho P.M."/>
            <person name="de Vries R.P."/>
            <person name="Ferreira P."/>
            <person name="Findley K."/>
            <person name="Foster B."/>
            <person name="Gaskell J."/>
            <person name="Glotzer D."/>
            <person name="Gorecki P."/>
            <person name="Heitman J."/>
            <person name="Hesse C."/>
            <person name="Hori C."/>
            <person name="Igarashi K."/>
            <person name="Jurgens J.A."/>
            <person name="Kallen N."/>
            <person name="Kersten P."/>
            <person name="Kohler A."/>
            <person name="Kuees U."/>
            <person name="Kumar T.K.A."/>
            <person name="Kuo A."/>
            <person name="LaButti K."/>
            <person name="Larrondo L.F."/>
            <person name="Lindquist E."/>
            <person name="Ling A."/>
            <person name="Lombard V."/>
            <person name="Lucas S."/>
            <person name="Lundell T."/>
            <person name="Martin R."/>
            <person name="McLaughlin D.J."/>
            <person name="Morgenstern I."/>
            <person name="Morin E."/>
            <person name="Murat C."/>
            <person name="Nagy L.G."/>
            <person name="Nolan M."/>
            <person name="Ohm R.A."/>
            <person name="Patyshakuliyeva A."/>
            <person name="Rokas A."/>
            <person name="Ruiz-Duenas F.J."/>
            <person name="Sabat G."/>
            <person name="Salamov A."/>
            <person name="Samejima M."/>
            <person name="Schmutz J."/>
            <person name="Slot J.C."/>
            <person name="St John F."/>
            <person name="Stenlid J."/>
            <person name="Sun H."/>
            <person name="Sun S."/>
            <person name="Syed K."/>
            <person name="Tsang A."/>
            <person name="Wiebenga A."/>
            <person name="Young D."/>
            <person name="Pisabarro A."/>
            <person name="Eastwood D.C."/>
            <person name="Martin F."/>
            <person name="Cullen D."/>
            <person name="Grigoriev I.V."/>
            <person name="Hibbett D.S."/>
        </authorList>
    </citation>
    <scope>NUCLEOTIDE SEQUENCE [LARGE SCALE GENOMIC DNA]</scope>
    <source>
        <strain evidence="3 4">DJM-731 SS1</strain>
    </source>
</reference>
<keyword evidence="2" id="KW-0472">Membrane</keyword>
<dbReference type="Proteomes" id="UP000030653">
    <property type="component" value="Unassembled WGS sequence"/>
</dbReference>
<feature type="region of interest" description="Disordered" evidence="1">
    <location>
        <begin position="251"/>
        <end position="343"/>
    </location>
</feature>
<proteinExistence type="predicted"/>
<sequence length="478" mass="51961">MTIPPTRALVAVLHSFLNYALTLFYNMQIWKLLLAVFSIVPIACALPIDRRPRNVMVEHASSTSVETDLNTGGPLHDALPPSLDDDDLFLDEDDVFMDDDDLILEIRDPTCFVCKSAGPGAHGGKVSRHVVCDTGRVHVAHSGCANSLRNRRCPDPVGECTGTPRRKPKPVVPVDPNERCFVCKKVGGGEHGGLVNVAFGCDRNGRHMVHGYCFPRPSRSKNKKVPKCEDANCPGNRVFMKAHAVRAALPQAGPSMRAVTPNLPNPNLGEARDQTSSGTHHSSNPPGQLQVPWQDPERSAPSFPSSQSSAYSLTHPYQPMQQTYPNPPNHGFNANPGPQYPHPNVSPSMPLGVYEAPPQQYGMHQTYRNTANDGLNANPGPQYPHGLSAAQLHGGPEFQVGGSSMQQPNPSSSHRLPSYDSLSGKCLVCSKETKELSLCPNGEGHYVHHVCANYWRSIDPERCPAGGYCKEAAQIDMD</sequence>
<organism evidence="3 4">
    <name type="scientific">Dacryopinax primogenitus (strain DJM 731)</name>
    <name type="common">Brown rot fungus</name>
    <dbReference type="NCBI Taxonomy" id="1858805"/>
    <lineage>
        <taxon>Eukaryota</taxon>
        <taxon>Fungi</taxon>
        <taxon>Dikarya</taxon>
        <taxon>Basidiomycota</taxon>
        <taxon>Agaricomycotina</taxon>
        <taxon>Dacrymycetes</taxon>
        <taxon>Dacrymycetales</taxon>
        <taxon>Dacrymycetaceae</taxon>
        <taxon>Dacryopinax</taxon>
    </lineage>
</organism>
<evidence type="ECO:0000313" key="4">
    <source>
        <dbReference type="Proteomes" id="UP000030653"/>
    </source>
</evidence>
<evidence type="ECO:0000313" key="3">
    <source>
        <dbReference type="EMBL" id="EJT96451.1"/>
    </source>
</evidence>
<keyword evidence="2" id="KW-0812">Transmembrane</keyword>
<evidence type="ECO:0000256" key="1">
    <source>
        <dbReference type="SAM" id="MobiDB-lite"/>
    </source>
</evidence>
<feature type="compositionally biased region" description="Polar residues" evidence="1">
    <location>
        <begin position="274"/>
        <end position="287"/>
    </location>
</feature>
<feature type="transmembrane region" description="Helical" evidence="2">
    <location>
        <begin position="6"/>
        <end position="25"/>
    </location>
</feature>
<dbReference type="RefSeq" id="XP_040623349.1">
    <property type="nucleotide sequence ID" value="XM_040769499.1"/>
</dbReference>
<gene>
    <name evidence="3" type="ORF">DACRYDRAFT_112753</name>
</gene>